<dbReference type="OrthoDB" id="3258141at2759"/>
<dbReference type="Proteomes" id="UP000807469">
    <property type="component" value="Unassembled WGS sequence"/>
</dbReference>
<keyword evidence="2" id="KW-1185">Reference proteome</keyword>
<organism evidence="1 2">
    <name type="scientific">Pholiota conissans</name>
    <dbReference type="NCBI Taxonomy" id="109636"/>
    <lineage>
        <taxon>Eukaryota</taxon>
        <taxon>Fungi</taxon>
        <taxon>Dikarya</taxon>
        <taxon>Basidiomycota</taxon>
        <taxon>Agaricomycotina</taxon>
        <taxon>Agaricomycetes</taxon>
        <taxon>Agaricomycetidae</taxon>
        <taxon>Agaricales</taxon>
        <taxon>Agaricineae</taxon>
        <taxon>Strophariaceae</taxon>
        <taxon>Pholiota</taxon>
    </lineage>
</organism>
<evidence type="ECO:0000313" key="1">
    <source>
        <dbReference type="EMBL" id="KAF9470903.1"/>
    </source>
</evidence>
<dbReference type="AlphaFoldDB" id="A0A9P6CSU0"/>
<dbReference type="EMBL" id="MU155813">
    <property type="protein sequence ID" value="KAF9470903.1"/>
    <property type="molecule type" value="Genomic_DNA"/>
</dbReference>
<proteinExistence type="predicted"/>
<gene>
    <name evidence="1" type="ORF">BDN70DRAFT_939343</name>
</gene>
<protein>
    <submittedName>
        <fullName evidence="1">Uncharacterized protein</fullName>
    </submittedName>
</protein>
<evidence type="ECO:0000313" key="2">
    <source>
        <dbReference type="Proteomes" id="UP000807469"/>
    </source>
</evidence>
<sequence length="263" mass="29478">MANLVRSAKSGSNWTQAELDAYNITVISQDAATFFGVPHLPQLHVSQELLAKESAIDMVDDKNAELINLLDLAMGPSSEDSAVDDFAVELFKMLAYVRRHRIARTGKDIPLLICGEWKHAKADVCILDREQNDIMLLLLEDKRFGQGELSSTDAEAQLIAMSIAAFSRNNRCRVDTGLPEHRSKVIPGIVMVRTAPVFYKTEVISDLEYNIRHGLYPPNVTVVARHLPTVPRPNRRRSEGMKPLNSRSHIMRCYEAFKPIVGI</sequence>
<reference evidence="1" key="1">
    <citation type="submission" date="2020-11" db="EMBL/GenBank/DDBJ databases">
        <authorList>
            <consortium name="DOE Joint Genome Institute"/>
            <person name="Ahrendt S."/>
            <person name="Riley R."/>
            <person name="Andreopoulos W."/>
            <person name="Labutti K."/>
            <person name="Pangilinan J."/>
            <person name="Ruiz-Duenas F.J."/>
            <person name="Barrasa J.M."/>
            <person name="Sanchez-Garcia M."/>
            <person name="Camarero S."/>
            <person name="Miyauchi S."/>
            <person name="Serrano A."/>
            <person name="Linde D."/>
            <person name="Babiker R."/>
            <person name="Drula E."/>
            <person name="Ayuso-Fernandez I."/>
            <person name="Pacheco R."/>
            <person name="Padilla G."/>
            <person name="Ferreira P."/>
            <person name="Barriuso J."/>
            <person name="Kellner H."/>
            <person name="Castanera R."/>
            <person name="Alfaro M."/>
            <person name="Ramirez L."/>
            <person name="Pisabarro A.G."/>
            <person name="Kuo A."/>
            <person name="Tritt A."/>
            <person name="Lipzen A."/>
            <person name="He G."/>
            <person name="Yan M."/>
            <person name="Ng V."/>
            <person name="Cullen D."/>
            <person name="Martin F."/>
            <person name="Rosso M.-N."/>
            <person name="Henrissat B."/>
            <person name="Hibbett D."/>
            <person name="Martinez A.T."/>
            <person name="Grigoriev I.V."/>
        </authorList>
    </citation>
    <scope>NUCLEOTIDE SEQUENCE</scope>
    <source>
        <strain evidence="1">CIRM-BRFM 674</strain>
    </source>
</reference>
<comment type="caution">
    <text evidence="1">The sequence shown here is derived from an EMBL/GenBank/DDBJ whole genome shotgun (WGS) entry which is preliminary data.</text>
</comment>
<accession>A0A9P6CSU0</accession>
<name>A0A9P6CSU0_9AGAR</name>